<gene>
    <name evidence="2" type="ORF">VNI00_004807</name>
</gene>
<feature type="domain" description="F-box" evidence="1">
    <location>
        <begin position="80"/>
        <end position="144"/>
    </location>
</feature>
<protein>
    <recommendedName>
        <fullName evidence="1">F-box domain-containing protein</fullName>
    </recommendedName>
</protein>
<dbReference type="EMBL" id="JAYKXP010000013">
    <property type="protein sequence ID" value="KAK7051307.1"/>
    <property type="molecule type" value="Genomic_DNA"/>
</dbReference>
<evidence type="ECO:0000313" key="2">
    <source>
        <dbReference type="EMBL" id="KAK7051307.1"/>
    </source>
</evidence>
<accession>A0AAW0DJ82</accession>
<name>A0AAW0DJ82_9AGAR</name>
<evidence type="ECO:0000259" key="1">
    <source>
        <dbReference type="Pfam" id="PF12937"/>
    </source>
</evidence>
<comment type="caution">
    <text evidence="2">The sequence shown here is derived from an EMBL/GenBank/DDBJ whole genome shotgun (WGS) entry which is preliminary data.</text>
</comment>
<sequence length="513" mass="57365">MEAGICAPSAAAENFTKTNDVLSPVHRAIYQQEFSMVKSRLANIRRDILEASEKMRILQEEESRLVSYSQTYTKILHPIRDVPDEILREIFLACIERMGSVVSLRDLETDHDSLDPRNAPWTLGQVCRRWRQVTLSAPSLWTSVQFAIPGPDSPSQTIGAMTSQLASCLRRSGSLPLTIVVRSNRPTNPHHPLLSVLYSHCSRWAAVRFQLIINDLSVFSAMSSIIKADTPILHTVDLRLDGSLPDDGVIDAFEFAPLKRVNLYYKLEGIGKGITLKMPWTQVERFHRLTPDGNEIAVTSEPLPQMFNLTHFQDHLRTCNPVTEVRLPFLRTLILMPKPKTAPWGPGTSLDCIRPGRQLRDLRVSGSALPSLPGFLARSGSTVETLTFPDKAGVDVDISQILGYVPAVTSLYIATPRQGLIQCLTQCDANGQPIFVPRLRSLNFCNTNPLDEKEFLKMVSARLAMVPPLCVLTFLKDTFSAETQMKLALFKIQGLQVHTHRDANAWVRAVPRN</sequence>
<organism evidence="2 3">
    <name type="scientific">Paramarasmius palmivorus</name>
    <dbReference type="NCBI Taxonomy" id="297713"/>
    <lineage>
        <taxon>Eukaryota</taxon>
        <taxon>Fungi</taxon>
        <taxon>Dikarya</taxon>
        <taxon>Basidiomycota</taxon>
        <taxon>Agaricomycotina</taxon>
        <taxon>Agaricomycetes</taxon>
        <taxon>Agaricomycetidae</taxon>
        <taxon>Agaricales</taxon>
        <taxon>Marasmiineae</taxon>
        <taxon>Marasmiaceae</taxon>
        <taxon>Paramarasmius</taxon>
    </lineage>
</organism>
<reference evidence="2 3" key="1">
    <citation type="submission" date="2024-01" db="EMBL/GenBank/DDBJ databases">
        <title>A draft genome for a cacao thread blight-causing isolate of Paramarasmius palmivorus.</title>
        <authorList>
            <person name="Baruah I.K."/>
            <person name="Bukari Y."/>
            <person name="Amoako-Attah I."/>
            <person name="Meinhardt L.W."/>
            <person name="Bailey B.A."/>
            <person name="Cohen S.P."/>
        </authorList>
    </citation>
    <scope>NUCLEOTIDE SEQUENCE [LARGE SCALE GENOMIC DNA]</scope>
    <source>
        <strain evidence="2 3">GH-12</strain>
    </source>
</reference>
<dbReference type="Gene3D" id="1.20.1280.50">
    <property type="match status" value="1"/>
</dbReference>
<dbReference type="Proteomes" id="UP001383192">
    <property type="component" value="Unassembled WGS sequence"/>
</dbReference>
<evidence type="ECO:0000313" key="3">
    <source>
        <dbReference type="Proteomes" id="UP001383192"/>
    </source>
</evidence>
<dbReference type="InterPro" id="IPR036047">
    <property type="entry name" value="F-box-like_dom_sf"/>
</dbReference>
<dbReference type="Pfam" id="PF12937">
    <property type="entry name" value="F-box-like"/>
    <property type="match status" value="1"/>
</dbReference>
<proteinExistence type="predicted"/>
<dbReference type="InterPro" id="IPR001810">
    <property type="entry name" value="F-box_dom"/>
</dbReference>
<keyword evidence="3" id="KW-1185">Reference proteome</keyword>
<dbReference type="SUPFAM" id="SSF81383">
    <property type="entry name" value="F-box domain"/>
    <property type="match status" value="1"/>
</dbReference>
<dbReference type="AlphaFoldDB" id="A0AAW0DJ82"/>